<evidence type="ECO:0008006" key="4">
    <source>
        <dbReference type="Google" id="ProtNLM"/>
    </source>
</evidence>
<dbReference type="STRING" id="1357400.HMPREF2086_01788"/>
<proteinExistence type="predicted"/>
<dbReference type="AlphaFoldDB" id="V8C602"/>
<feature type="region of interest" description="Disordered" evidence="1">
    <location>
        <begin position="277"/>
        <end position="309"/>
    </location>
</feature>
<evidence type="ECO:0000313" key="3">
    <source>
        <dbReference type="Proteomes" id="UP000018731"/>
    </source>
</evidence>
<name>V8C602_9HELI</name>
<keyword evidence="3" id="KW-1185">Reference proteome</keyword>
<protein>
    <recommendedName>
        <fullName evidence="4">Beta-lactamase</fullName>
    </recommendedName>
</protein>
<organism evidence="2 3">
    <name type="scientific">Helicobacter macacae MIT 99-5501</name>
    <dbReference type="NCBI Taxonomy" id="1357400"/>
    <lineage>
        <taxon>Bacteria</taxon>
        <taxon>Pseudomonadati</taxon>
        <taxon>Campylobacterota</taxon>
        <taxon>Epsilonproteobacteria</taxon>
        <taxon>Campylobacterales</taxon>
        <taxon>Helicobacteraceae</taxon>
        <taxon>Helicobacter</taxon>
    </lineage>
</organism>
<gene>
    <name evidence="2" type="ORF">HMPREF2086_01788</name>
</gene>
<dbReference type="OrthoDB" id="9772133at2"/>
<dbReference type="Proteomes" id="UP000018731">
    <property type="component" value="Unassembled WGS sequence"/>
</dbReference>
<dbReference type="PATRIC" id="fig|1357400.3.peg.2410"/>
<comment type="caution">
    <text evidence="2">The sequence shown here is derived from an EMBL/GenBank/DDBJ whole genome shotgun (WGS) entry which is preliminary data.</text>
</comment>
<reference evidence="2 3" key="1">
    <citation type="journal article" date="2014" name="Genome Announc.">
        <title>Draft genome sequences of six enterohepatic helicobacter species isolated from humans and one from rhesus macaques.</title>
        <authorList>
            <person name="Shen Z."/>
            <person name="Sheh A."/>
            <person name="Young S.K."/>
            <person name="Abouelliel A."/>
            <person name="Ward D.V."/>
            <person name="Earl A.M."/>
            <person name="Fox J.G."/>
        </authorList>
    </citation>
    <scope>NUCLEOTIDE SEQUENCE [LARGE SCALE GENOMIC DNA]</scope>
    <source>
        <strain evidence="2 3">MIT 99-5501</strain>
    </source>
</reference>
<feature type="compositionally biased region" description="Basic and acidic residues" evidence="1">
    <location>
        <begin position="277"/>
        <end position="291"/>
    </location>
</feature>
<evidence type="ECO:0000313" key="2">
    <source>
        <dbReference type="EMBL" id="ETD22477.1"/>
    </source>
</evidence>
<dbReference type="EMBL" id="AZJI01000009">
    <property type="protein sequence ID" value="ETD22477.1"/>
    <property type="molecule type" value="Genomic_DNA"/>
</dbReference>
<dbReference type="HOGENOM" id="CLU_899470_0_0_7"/>
<dbReference type="RefSeq" id="WP_023928592.1">
    <property type="nucleotide sequence ID" value="NZ_KI669455.1"/>
</dbReference>
<evidence type="ECO:0000256" key="1">
    <source>
        <dbReference type="SAM" id="MobiDB-lite"/>
    </source>
</evidence>
<sequence length="309" mass="34520">MTQAFNTLSKQRLVVALKQLALFAFGAFIALNLSGCALFQPNNKLATSQTKVKRINPNVFGAQFSDESREEFRQLMQLYANAYYEVVTNDDYAKATQMLNESCNRGLGTACYLLVEFDDNSNEEEDTEIAAEKLKHDCLAPKPTIRSGASCATLAELVVKEEVEYADVIEQALYDKGCQLNDPLSCARYAAKYLKNEEPELYKRYANKAIKQAALGCNHGMGFYCLLAANTIQMLYQEDKDGKAKGFWKRGCELKDGSSCYMVKSIEQKEKLERMLKQKQEAEKAQKEAAAKQEAAQKAQVTTTSSSSN</sequence>
<accession>V8C602</accession>